<dbReference type="AlphaFoldDB" id="A0A1B4WR68"/>
<feature type="transmembrane region" description="Helical" evidence="16">
    <location>
        <begin position="82"/>
        <end position="101"/>
    </location>
</feature>
<keyword evidence="7" id="KW-0999">Mitochondrion inner membrane</keyword>
<evidence type="ECO:0000256" key="7">
    <source>
        <dbReference type="ARBA" id="ARBA00022792"/>
    </source>
</evidence>
<evidence type="ECO:0000313" key="20">
    <source>
        <dbReference type="EMBL" id="ASB29949.1"/>
    </source>
</evidence>
<protein>
    <recommendedName>
        <fullName evidence="3 16">NADH-ubiquinone oxidoreductase chain 5</fullName>
        <ecNumber evidence="2 16">7.1.1.2</ecNumber>
    </recommendedName>
</protein>
<dbReference type="GO" id="GO:0003954">
    <property type="term" value="F:NADH dehydrogenase activity"/>
    <property type="evidence" value="ECO:0007669"/>
    <property type="project" value="TreeGrafter"/>
</dbReference>
<evidence type="ECO:0000256" key="5">
    <source>
        <dbReference type="ARBA" id="ARBA00022660"/>
    </source>
</evidence>
<feature type="domain" description="NADH-Ubiquinone oxidoreductase (complex I) chain 5 N-terminal" evidence="18">
    <location>
        <begin position="38"/>
        <end position="86"/>
    </location>
</feature>
<dbReference type="PANTHER" id="PTHR42829">
    <property type="entry name" value="NADH-UBIQUINONE OXIDOREDUCTASE CHAIN 5"/>
    <property type="match status" value="1"/>
</dbReference>
<feature type="transmembrane region" description="Helical" evidence="16">
    <location>
        <begin position="371"/>
        <end position="397"/>
    </location>
</feature>
<keyword evidence="11 16" id="KW-0520">NAD</keyword>
<evidence type="ECO:0000256" key="13">
    <source>
        <dbReference type="ARBA" id="ARBA00023128"/>
    </source>
</evidence>
<accession>A0A1B4WR68</accession>
<comment type="similarity">
    <text evidence="16">Belongs to the complex I subunit 5 family.</text>
</comment>
<feature type="transmembrane region" description="Helical" evidence="16">
    <location>
        <begin position="290"/>
        <end position="312"/>
    </location>
</feature>
<dbReference type="EC" id="7.1.1.2" evidence="2 16"/>
<evidence type="ECO:0000256" key="8">
    <source>
        <dbReference type="ARBA" id="ARBA00022967"/>
    </source>
</evidence>
<keyword evidence="14 16" id="KW-0472">Membrane</keyword>
<organism evidence="21">
    <name type="scientific">Gigantidas platifrons</name>
    <dbReference type="NCBI Taxonomy" id="2830794"/>
    <lineage>
        <taxon>Eukaryota</taxon>
        <taxon>Metazoa</taxon>
        <taxon>Spiralia</taxon>
        <taxon>Lophotrochozoa</taxon>
        <taxon>Mollusca</taxon>
        <taxon>Bivalvia</taxon>
        <taxon>Autobranchia</taxon>
        <taxon>Pteriomorphia</taxon>
        <taxon>Mytilida</taxon>
        <taxon>Mytiloidea</taxon>
        <taxon>Mytilidae</taxon>
        <taxon>Bathymodiolinae</taxon>
        <taxon>Gigantidas</taxon>
    </lineage>
</organism>
<feature type="transmembrane region" description="Helical" evidence="16">
    <location>
        <begin position="172"/>
        <end position="190"/>
    </location>
</feature>
<dbReference type="EMBL" id="AP014561">
    <property type="protein sequence ID" value="BAV25058.1"/>
    <property type="molecule type" value="Genomic_DNA"/>
</dbReference>
<feature type="transmembrane region" description="Helical" evidence="16">
    <location>
        <begin position="266"/>
        <end position="284"/>
    </location>
</feature>
<name>A0A1B4WR68_9BIVA</name>
<dbReference type="InterPro" id="IPR001516">
    <property type="entry name" value="Proton_antipo_N"/>
</dbReference>
<keyword evidence="6 16" id="KW-0812">Transmembrane</keyword>
<evidence type="ECO:0000256" key="16">
    <source>
        <dbReference type="RuleBase" id="RU003404"/>
    </source>
</evidence>
<dbReference type="EMBL" id="KY242718">
    <property type="protein sequence ID" value="ASB29949.1"/>
    <property type="molecule type" value="Genomic_DNA"/>
</dbReference>
<evidence type="ECO:0000256" key="2">
    <source>
        <dbReference type="ARBA" id="ARBA00012944"/>
    </source>
</evidence>
<evidence type="ECO:0000256" key="12">
    <source>
        <dbReference type="ARBA" id="ARBA00023075"/>
    </source>
</evidence>
<keyword evidence="5" id="KW-0679">Respiratory chain</keyword>
<evidence type="ECO:0000259" key="19">
    <source>
        <dbReference type="Pfam" id="PF06455"/>
    </source>
</evidence>
<keyword evidence="8" id="KW-1278">Translocase</keyword>
<dbReference type="GO" id="GO:0015990">
    <property type="term" value="P:electron transport coupled proton transport"/>
    <property type="evidence" value="ECO:0007669"/>
    <property type="project" value="TreeGrafter"/>
</dbReference>
<feature type="transmembrane region" description="Helical" evidence="16">
    <location>
        <begin position="546"/>
        <end position="566"/>
    </location>
</feature>
<feature type="transmembrane region" description="Helical" evidence="16">
    <location>
        <begin position="417"/>
        <end position="437"/>
    </location>
</feature>
<dbReference type="InterPro" id="IPR003945">
    <property type="entry name" value="NU5C-like"/>
</dbReference>
<dbReference type="InterPro" id="IPR001750">
    <property type="entry name" value="ND/Mrp_TM"/>
</dbReference>
<evidence type="ECO:0000256" key="10">
    <source>
        <dbReference type="ARBA" id="ARBA00022989"/>
    </source>
</evidence>
<evidence type="ECO:0000259" key="18">
    <source>
        <dbReference type="Pfam" id="PF00662"/>
    </source>
</evidence>
<sequence length="567" mass="62372">MNFKVNEVLGCIFMILGWGVMSMVPFFSSLVLVDYSIWLSSNLSVNLTLLLDQVSGLFMATIFLISGSVLIYCSWYMVDEIYFLRFIYLVVFFVLSMMSLIMIPSLIALLLGWDGLGITSFLLVVYYQNNKSLGAGMVTALTNRVGDSILLCVIGVFASEGGWMLFEFLPSMSYFWVPFLLVMAAITKSAQVPYSAWLPAAMAAPTPVSALVHSSTLVTAGVYLLIRSYPLLSQSDFSLSVLKCLSLLTLLMAGSVALVEVDLKKIVALSTLSQLSMMLFAISICLPKVAFFHLITHAMFKSLLFLSAGVVIHSSLKWQDIRFLGKNWARLPVSMSCITAASLSLCGMPFLSGFYSKDLIIEMSFQGGDSLVIYFMLIVGTLFTSWYSLRLMFNLFLSTNKSVSPVIHAEEASSVKFAYSGLLISSVIMGFLLVNLVSDLDFTAMVSNAEKFVVMLLVVLAISIIEVFAGRTGKTKFLVGIYGYLASMWHFKPLLAQFSPSAGLKLASLITVSTEKGWLEKVGPQGAFGMVQTLGFINQKIQSYHFLKFVLGLLFSLFIVIILGGFL</sequence>
<evidence type="ECO:0000256" key="6">
    <source>
        <dbReference type="ARBA" id="ARBA00022692"/>
    </source>
</evidence>
<dbReference type="GO" id="GO:0008137">
    <property type="term" value="F:NADH dehydrogenase (ubiquinone) activity"/>
    <property type="evidence" value="ECO:0007669"/>
    <property type="project" value="UniProtKB-EC"/>
</dbReference>
<dbReference type="Pfam" id="PF00361">
    <property type="entry name" value="Proton_antipo_M"/>
    <property type="match status" value="1"/>
</dbReference>
<dbReference type="GO" id="GO:0042773">
    <property type="term" value="P:ATP synthesis coupled electron transport"/>
    <property type="evidence" value="ECO:0007669"/>
    <property type="project" value="InterPro"/>
</dbReference>
<feature type="transmembrane region" description="Helical" evidence="16">
    <location>
        <begin position="202"/>
        <end position="226"/>
    </location>
</feature>
<feature type="transmembrane region" description="Helical" evidence="16">
    <location>
        <begin position="53"/>
        <end position="75"/>
    </location>
</feature>
<keyword evidence="4 16" id="KW-0813">Transport</keyword>
<comment type="function">
    <text evidence="16">Core subunit of the mitochondrial membrane respiratory chain NADH dehydrogenase (Complex I) which catalyzes electron transfer from NADH through the respiratory chain, using ubiquinone as an electron acceptor. Essential for the catalytic activity and assembly of complex I.</text>
</comment>
<gene>
    <name evidence="21" type="primary">ND5</name>
</gene>
<feature type="transmembrane region" description="Helical" evidence="16">
    <location>
        <begin position="148"/>
        <end position="166"/>
    </location>
</feature>
<evidence type="ECO:0000256" key="1">
    <source>
        <dbReference type="ARBA" id="ARBA00004448"/>
    </source>
</evidence>
<feature type="transmembrane region" description="Helical" evidence="16">
    <location>
        <begin position="452"/>
        <end position="469"/>
    </location>
</feature>
<evidence type="ECO:0000256" key="14">
    <source>
        <dbReference type="ARBA" id="ARBA00023136"/>
    </source>
</evidence>
<feature type="transmembrane region" description="Helical" evidence="16">
    <location>
        <begin position="12"/>
        <end position="33"/>
    </location>
</feature>
<evidence type="ECO:0000313" key="21">
    <source>
        <dbReference type="EMBL" id="BAV25058.1"/>
    </source>
</evidence>
<dbReference type="Pfam" id="PF06455">
    <property type="entry name" value="NADH5_C"/>
    <property type="match status" value="1"/>
</dbReference>
<evidence type="ECO:0000256" key="9">
    <source>
        <dbReference type="ARBA" id="ARBA00022982"/>
    </source>
</evidence>
<dbReference type="InterPro" id="IPR010934">
    <property type="entry name" value="NADH_DH_su5_C"/>
</dbReference>
<proteinExistence type="inferred from homology"/>
<evidence type="ECO:0000256" key="4">
    <source>
        <dbReference type="ARBA" id="ARBA00022448"/>
    </source>
</evidence>
<evidence type="ECO:0000256" key="15">
    <source>
        <dbReference type="ARBA" id="ARBA00049551"/>
    </source>
</evidence>
<keyword evidence="9" id="KW-0249">Electron transport</keyword>
<reference evidence="20" key="1">
    <citation type="submission" date="2016-11" db="EMBL/GenBank/DDBJ databases">
        <title>Primary genomic insights into the adaptation strategy of deep-sea mussel by comparative genomics.</title>
        <authorList>
            <person name="Minxiao W."/>
            <person name="Ping Z."/>
            <person name="Yan S."/>
            <person name="Chaolun L."/>
            <person name="Sun S."/>
        </authorList>
    </citation>
    <scope>NUCLEOTIDE SEQUENCE</scope>
    <source>
        <tissue evidence="20">Adductor</tissue>
    </source>
</reference>
<feature type="transmembrane region" description="Helical" evidence="16">
    <location>
        <begin position="333"/>
        <end position="351"/>
    </location>
</feature>
<dbReference type="PRINTS" id="PR01434">
    <property type="entry name" value="NADHDHGNASE5"/>
</dbReference>
<keyword evidence="12 16" id="KW-0830">Ubiquinone</keyword>
<evidence type="ECO:0000256" key="3">
    <source>
        <dbReference type="ARBA" id="ARBA00021096"/>
    </source>
</evidence>
<feature type="transmembrane region" description="Helical" evidence="16">
    <location>
        <begin position="107"/>
        <end position="127"/>
    </location>
</feature>
<comment type="catalytic activity">
    <reaction evidence="15 16">
        <text>a ubiquinone + NADH + 5 H(+)(in) = a ubiquinol + NAD(+) + 4 H(+)(out)</text>
        <dbReference type="Rhea" id="RHEA:29091"/>
        <dbReference type="Rhea" id="RHEA-COMP:9565"/>
        <dbReference type="Rhea" id="RHEA-COMP:9566"/>
        <dbReference type="ChEBI" id="CHEBI:15378"/>
        <dbReference type="ChEBI" id="CHEBI:16389"/>
        <dbReference type="ChEBI" id="CHEBI:17976"/>
        <dbReference type="ChEBI" id="CHEBI:57540"/>
        <dbReference type="ChEBI" id="CHEBI:57945"/>
        <dbReference type="EC" id="7.1.1.2"/>
    </reaction>
</comment>
<evidence type="ECO:0000256" key="11">
    <source>
        <dbReference type="ARBA" id="ARBA00023027"/>
    </source>
</evidence>
<feature type="domain" description="NADH dehydrogenase subunit 5 C-terminal" evidence="19">
    <location>
        <begin position="387"/>
        <end position="563"/>
    </location>
</feature>
<keyword evidence="13 16" id="KW-0496">Mitochondrion</keyword>
<evidence type="ECO:0000259" key="17">
    <source>
        <dbReference type="Pfam" id="PF00361"/>
    </source>
</evidence>
<feature type="domain" description="NADH:quinone oxidoreductase/Mrp antiporter transmembrane" evidence="17">
    <location>
        <begin position="105"/>
        <end position="383"/>
    </location>
</feature>
<reference evidence="21" key="2">
    <citation type="journal article" date="2017" name="Mar. Genomics">
        <title>Updated mitochondrial phylogeny of Pteriomorph and Heterodont Bivalvia, including deep-sea chemosymbiotic Bathymodiolus mussels, vesicomyid clams and the thyasirid clam Conchocele cf. bisecta.</title>
        <authorList>
            <person name="Ozawa G."/>
            <person name="Shimamura S."/>
            <person name="Takaki Y."/>
            <person name="Yokobori S."/>
            <person name="Ohara Y."/>
            <person name="Takishita K."/>
            <person name="Maruyama T."/>
            <person name="Fujikura K."/>
            <person name="Yoshida T."/>
        </authorList>
    </citation>
    <scope>NUCLEOTIDE SEQUENCE</scope>
</reference>
<comment type="subcellular location">
    <subcellularLocation>
        <location evidence="1">Mitochondrion inner membrane</location>
        <topology evidence="1">Multi-pass membrane protein</topology>
    </subcellularLocation>
</comment>
<feature type="transmembrane region" description="Helical" evidence="16">
    <location>
        <begin position="238"/>
        <end position="259"/>
    </location>
</feature>
<dbReference type="GO" id="GO:0005743">
    <property type="term" value="C:mitochondrial inner membrane"/>
    <property type="evidence" value="ECO:0007669"/>
    <property type="project" value="UniProtKB-SubCell"/>
</dbReference>
<dbReference type="PANTHER" id="PTHR42829:SF2">
    <property type="entry name" value="NADH-UBIQUINONE OXIDOREDUCTASE CHAIN 5"/>
    <property type="match status" value="1"/>
</dbReference>
<keyword evidence="10 16" id="KW-1133">Transmembrane helix</keyword>
<geneLocation type="mitochondrion" evidence="21"/>
<dbReference type="Pfam" id="PF00662">
    <property type="entry name" value="Proton_antipo_N"/>
    <property type="match status" value="1"/>
</dbReference>